<feature type="transmembrane region" description="Helical" evidence="1">
    <location>
        <begin position="60"/>
        <end position="78"/>
    </location>
</feature>
<keyword evidence="3" id="KW-1185">Reference proteome</keyword>
<dbReference type="EMBL" id="JAUQTA010000001">
    <property type="protein sequence ID" value="MDO7867166.1"/>
    <property type="molecule type" value="Genomic_DNA"/>
</dbReference>
<keyword evidence="1" id="KW-0812">Transmembrane</keyword>
<keyword evidence="1" id="KW-0472">Membrane</keyword>
<feature type="transmembrane region" description="Helical" evidence="1">
    <location>
        <begin position="12"/>
        <end position="29"/>
    </location>
</feature>
<evidence type="ECO:0000256" key="1">
    <source>
        <dbReference type="SAM" id="Phobius"/>
    </source>
</evidence>
<evidence type="ECO:0008006" key="4">
    <source>
        <dbReference type="Google" id="ProtNLM"/>
    </source>
</evidence>
<reference evidence="2 3" key="1">
    <citation type="submission" date="2023-07" db="EMBL/GenBank/DDBJ databases">
        <title>Nocardioides sp. nov WY-20 isolated from soil.</title>
        <authorList>
            <person name="Liu B."/>
            <person name="Wan Y."/>
        </authorList>
    </citation>
    <scope>NUCLEOTIDE SEQUENCE [LARGE SCALE GENOMIC DNA]</scope>
    <source>
        <strain evidence="2 3">WY-20</strain>
    </source>
</reference>
<dbReference type="RefSeq" id="WP_305026571.1">
    <property type="nucleotide sequence ID" value="NZ_JAUQTA010000001.1"/>
</dbReference>
<organism evidence="2 3">
    <name type="scientific">Nocardioides jiangxiensis</name>
    <dbReference type="NCBI Taxonomy" id="3064524"/>
    <lineage>
        <taxon>Bacteria</taxon>
        <taxon>Bacillati</taxon>
        <taxon>Actinomycetota</taxon>
        <taxon>Actinomycetes</taxon>
        <taxon>Propionibacteriales</taxon>
        <taxon>Nocardioidaceae</taxon>
        <taxon>Nocardioides</taxon>
    </lineage>
</organism>
<evidence type="ECO:0000313" key="3">
    <source>
        <dbReference type="Proteomes" id="UP001233314"/>
    </source>
</evidence>
<proteinExistence type="predicted"/>
<feature type="transmembrane region" description="Helical" evidence="1">
    <location>
        <begin position="35"/>
        <end position="53"/>
    </location>
</feature>
<protein>
    <recommendedName>
        <fullName evidence="4">Integral membrane protein</fullName>
    </recommendedName>
</protein>
<accession>A0ABT9B1L4</accession>
<comment type="caution">
    <text evidence="2">The sequence shown here is derived from an EMBL/GenBank/DDBJ whole genome shotgun (WGS) entry which is preliminary data.</text>
</comment>
<name>A0ABT9B1L4_9ACTN</name>
<feature type="transmembrane region" description="Helical" evidence="1">
    <location>
        <begin position="90"/>
        <end position="112"/>
    </location>
</feature>
<sequence>MASRYSRAETTLLLGSEGLVIAAGFAGLIGENQALAGLVTGLVAVAVAAGLLWGGSRVAWPALGAGIGFTVAQAYVLASGWGDEELIDPLVVLGAIGILAGVPLAGATESVIRGGRSQRHR</sequence>
<evidence type="ECO:0000313" key="2">
    <source>
        <dbReference type="EMBL" id="MDO7867166.1"/>
    </source>
</evidence>
<keyword evidence="1" id="KW-1133">Transmembrane helix</keyword>
<gene>
    <name evidence="2" type="ORF">Q5722_02185</name>
</gene>
<dbReference type="Proteomes" id="UP001233314">
    <property type="component" value="Unassembled WGS sequence"/>
</dbReference>